<evidence type="ECO:0000256" key="3">
    <source>
        <dbReference type="ARBA" id="ARBA00023004"/>
    </source>
</evidence>
<dbReference type="GO" id="GO:0046872">
    <property type="term" value="F:metal ion binding"/>
    <property type="evidence" value="ECO:0007669"/>
    <property type="project" value="UniProtKB-KW"/>
</dbReference>
<reference evidence="7" key="1">
    <citation type="submission" date="2018-05" db="EMBL/GenBank/DDBJ databases">
        <authorList>
            <person name="Lanie J.A."/>
            <person name="Ng W.-L."/>
            <person name="Kazmierczak K.M."/>
            <person name="Andrzejewski T.M."/>
            <person name="Davidsen T.M."/>
            <person name="Wayne K.J."/>
            <person name="Tettelin H."/>
            <person name="Glass J.I."/>
            <person name="Rusch D."/>
            <person name="Podicherti R."/>
            <person name="Tsui H.-C.T."/>
            <person name="Winkler M.E."/>
        </authorList>
    </citation>
    <scope>NUCLEOTIDE SEQUENCE</scope>
</reference>
<organism evidence="7">
    <name type="scientific">marine metagenome</name>
    <dbReference type="NCBI Taxonomy" id="408172"/>
    <lineage>
        <taxon>unclassified sequences</taxon>
        <taxon>metagenomes</taxon>
        <taxon>ecological metagenomes</taxon>
    </lineage>
</organism>
<dbReference type="GO" id="GO:0051537">
    <property type="term" value="F:2 iron, 2 sulfur cluster binding"/>
    <property type="evidence" value="ECO:0007669"/>
    <property type="project" value="UniProtKB-KW"/>
</dbReference>
<keyword evidence="1" id="KW-0001">2Fe-2S</keyword>
<evidence type="ECO:0000256" key="2">
    <source>
        <dbReference type="ARBA" id="ARBA00022723"/>
    </source>
</evidence>
<keyword evidence="3" id="KW-0408">Iron</keyword>
<keyword evidence="4" id="KW-0411">Iron-sulfur</keyword>
<dbReference type="InterPro" id="IPR036922">
    <property type="entry name" value="Rieske_2Fe-2S_sf"/>
</dbReference>
<accession>A0A381S3N7</accession>
<dbReference type="Pfam" id="PF00355">
    <property type="entry name" value="Rieske"/>
    <property type="match status" value="1"/>
</dbReference>
<dbReference type="SUPFAM" id="SSF50022">
    <property type="entry name" value="ISP domain"/>
    <property type="match status" value="1"/>
</dbReference>
<comment type="cofactor">
    <cofactor evidence="5">
        <name>[2Fe-2S] cluster</name>
        <dbReference type="ChEBI" id="CHEBI:190135"/>
    </cofactor>
</comment>
<evidence type="ECO:0000256" key="4">
    <source>
        <dbReference type="ARBA" id="ARBA00023014"/>
    </source>
</evidence>
<gene>
    <name evidence="7" type="ORF">METZ01_LOCUS50908</name>
</gene>
<dbReference type="PANTHER" id="PTHR21496:SF0">
    <property type="entry name" value="RIESKE DOMAIN-CONTAINING PROTEIN"/>
    <property type="match status" value="1"/>
</dbReference>
<dbReference type="PANTHER" id="PTHR21496">
    <property type="entry name" value="FERREDOXIN-RELATED"/>
    <property type="match status" value="1"/>
</dbReference>
<protein>
    <recommendedName>
        <fullName evidence="6">Rieske domain-containing protein</fullName>
    </recommendedName>
</protein>
<keyword evidence="2" id="KW-0479">Metal-binding</keyword>
<evidence type="ECO:0000256" key="1">
    <source>
        <dbReference type="ARBA" id="ARBA00022714"/>
    </source>
</evidence>
<evidence type="ECO:0000313" key="7">
    <source>
        <dbReference type="EMBL" id="SUZ98054.1"/>
    </source>
</evidence>
<dbReference type="Gene3D" id="2.102.10.10">
    <property type="entry name" value="Rieske [2Fe-2S] iron-sulphur domain"/>
    <property type="match status" value="1"/>
</dbReference>
<proteinExistence type="predicted"/>
<evidence type="ECO:0000259" key="6">
    <source>
        <dbReference type="PROSITE" id="PS51296"/>
    </source>
</evidence>
<dbReference type="EMBL" id="UINC01002567">
    <property type="protein sequence ID" value="SUZ98054.1"/>
    <property type="molecule type" value="Genomic_DNA"/>
</dbReference>
<feature type="domain" description="Rieske" evidence="6">
    <location>
        <begin position="8"/>
        <end position="103"/>
    </location>
</feature>
<evidence type="ECO:0000256" key="5">
    <source>
        <dbReference type="ARBA" id="ARBA00034078"/>
    </source>
</evidence>
<dbReference type="CDD" id="cd03528">
    <property type="entry name" value="Rieske_RO_ferredoxin"/>
    <property type="match status" value="1"/>
</dbReference>
<dbReference type="InterPro" id="IPR017941">
    <property type="entry name" value="Rieske_2Fe-2S"/>
</dbReference>
<name>A0A381S3N7_9ZZZZ</name>
<dbReference type="AlphaFoldDB" id="A0A381S3N7"/>
<dbReference type="PROSITE" id="PS51296">
    <property type="entry name" value="RIESKE"/>
    <property type="match status" value="1"/>
</dbReference>
<sequence length="126" mass="13600">MTGNKEFVFVADSTDIELGQSLSLKINGVQILICHTKDGIYAIEDQCTHANEPLCEGRIEGNLISCPVHGALFDVRNGEVKGPPASIKLRTFELKIDGTSIGVEKPEKTVNIVPTLGPGSFPPRRV</sequence>